<gene>
    <name evidence="2" type="primary">SKIP27_0</name>
    <name evidence="2" type="ORF">g.36016</name>
</gene>
<evidence type="ECO:0000259" key="1">
    <source>
        <dbReference type="PROSITE" id="PS50181"/>
    </source>
</evidence>
<dbReference type="PROSITE" id="PS50181">
    <property type="entry name" value="FBOX"/>
    <property type="match status" value="1"/>
</dbReference>
<dbReference type="PANTHER" id="PTHR34049">
    <property type="entry name" value="F-BOX PROTEIN SKIP27"/>
    <property type="match status" value="1"/>
</dbReference>
<organism evidence="2">
    <name type="scientific">Anthurium amnicola</name>
    <dbReference type="NCBI Taxonomy" id="1678845"/>
    <lineage>
        <taxon>Eukaryota</taxon>
        <taxon>Viridiplantae</taxon>
        <taxon>Streptophyta</taxon>
        <taxon>Embryophyta</taxon>
        <taxon>Tracheophyta</taxon>
        <taxon>Spermatophyta</taxon>
        <taxon>Magnoliopsida</taxon>
        <taxon>Liliopsida</taxon>
        <taxon>Araceae</taxon>
        <taxon>Pothoideae</taxon>
        <taxon>Potheae</taxon>
        <taxon>Anthurium</taxon>
    </lineage>
</organism>
<evidence type="ECO:0000313" key="2">
    <source>
        <dbReference type="EMBL" id="JAT51249.1"/>
    </source>
</evidence>
<accession>A0A1D1Y9D3</accession>
<feature type="domain" description="F-box" evidence="1">
    <location>
        <begin position="64"/>
        <end position="112"/>
    </location>
</feature>
<reference evidence="2" key="1">
    <citation type="submission" date="2015-07" db="EMBL/GenBank/DDBJ databases">
        <title>Transcriptome Assembly of Anthurium amnicola.</title>
        <authorList>
            <person name="Suzuki J."/>
        </authorList>
    </citation>
    <scope>NUCLEOTIDE SEQUENCE</scope>
</reference>
<dbReference type="CDD" id="cd09917">
    <property type="entry name" value="F-box_SF"/>
    <property type="match status" value="1"/>
</dbReference>
<dbReference type="Pfam" id="PF00646">
    <property type="entry name" value="F-box"/>
    <property type="match status" value="1"/>
</dbReference>
<dbReference type="InterPro" id="IPR045286">
    <property type="entry name" value="FBS1-like"/>
</dbReference>
<dbReference type="PANTHER" id="PTHR34049:SF1">
    <property type="entry name" value="F-BOX PROTEIN SKIP27"/>
    <property type="match status" value="1"/>
</dbReference>
<proteinExistence type="predicted"/>
<sequence length="164" mass="18742">MGDSRPYKRNHDYTGEDPKTVHYTKIIGRKRVVIPPNKGELQFSSPFNSSFRKQRSRRSHSEALNRLELLPQDILIRVLCCVDHNDLNHLIFVSKAIRDAALIAKDSHFVYKTPMSKLNFKGDSDLENVDEFDIHEAPNAPRRVSRTRLAAKDLVSITVALFAS</sequence>
<dbReference type="SUPFAM" id="SSF81383">
    <property type="entry name" value="F-box domain"/>
    <property type="match status" value="1"/>
</dbReference>
<dbReference type="AlphaFoldDB" id="A0A1D1Y9D3"/>
<dbReference type="EMBL" id="GDJX01016687">
    <property type="protein sequence ID" value="JAT51249.1"/>
    <property type="molecule type" value="Transcribed_RNA"/>
</dbReference>
<dbReference type="InterPro" id="IPR036047">
    <property type="entry name" value="F-box-like_dom_sf"/>
</dbReference>
<protein>
    <submittedName>
        <fullName evidence="2">F-box protein SKIP27</fullName>
    </submittedName>
</protein>
<dbReference type="InterPro" id="IPR001810">
    <property type="entry name" value="F-box_dom"/>
</dbReference>
<name>A0A1D1Y9D3_9ARAE</name>